<keyword evidence="2" id="KW-1185">Reference proteome</keyword>
<evidence type="ECO:0000313" key="1">
    <source>
        <dbReference type="EMBL" id="KAF6144342.1"/>
    </source>
</evidence>
<dbReference type="SUPFAM" id="SSF52047">
    <property type="entry name" value="RNI-like"/>
    <property type="match status" value="1"/>
</dbReference>
<gene>
    <name evidence="1" type="ORF">GIB67_024569</name>
</gene>
<reference evidence="1 2" key="1">
    <citation type="journal article" date="2020" name="IScience">
        <title>Genome Sequencing of the Endangered Kingdonia uniflora (Circaeasteraceae, Ranunculales) Reveals Potential Mechanisms of Evolutionary Specialization.</title>
        <authorList>
            <person name="Sun Y."/>
            <person name="Deng T."/>
            <person name="Zhang A."/>
            <person name="Moore M.J."/>
            <person name="Landis J.B."/>
            <person name="Lin N."/>
            <person name="Zhang H."/>
            <person name="Zhang X."/>
            <person name="Huang J."/>
            <person name="Zhang X."/>
            <person name="Sun H."/>
            <person name="Wang H."/>
        </authorList>
    </citation>
    <scope>NUCLEOTIDE SEQUENCE [LARGE SCALE GENOMIC DNA]</scope>
    <source>
        <strain evidence="1">TB1705</strain>
        <tissue evidence="1">Leaf</tissue>
    </source>
</reference>
<dbReference type="InterPro" id="IPR001611">
    <property type="entry name" value="Leu-rich_rpt"/>
</dbReference>
<dbReference type="AlphaFoldDB" id="A0A7J7LP58"/>
<name>A0A7J7LP58_9MAGN</name>
<dbReference type="InterPro" id="IPR032675">
    <property type="entry name" value="LRR_dom_sf"/>
</dbReference>
<dbReference type="PANTHER" id="PTHR47818:SF2">
    <property type="entry name" value="F-BOX DOMAIN-CONTAINING PROTEIN"/>
    <property type="match status" value="1"/>
</dbReference>
<evidence type="ECO:0000313" key="2">
    <source>
        <dbReference type="Proteomes" id="UP000541444"/>
    </source>
</evidence>
<protein>
    <submittedName>
        <fullName evidence="1">Uncharacterized protein</fullName>
    </submittedName>
</protein>
<sequence length="625" mass="68568">MAEVPSLFSLCIDAATTKIIHGGDNFLDVFELPSQMFDSLLANLPPLALHILQEQMSVENGSGFSIDGFKNGKKRGRYGDFNTVWKTLFKSRWPEGVGEFQPVNQWTKQCLPRLEMTGQGGDWDQIYWGAHLQSCLNKAAEVALLPSFNGCIGEIAVPDNIMQCVGYKRCICDATCEYSKLSYHCQQFGRYARCLKLQNVLCVAETCVLLRNSKLESIIFQRIKSEKHHYLLMQIDGVCKLLNQNGETLSSLDFNYCKLPSTAVNAICDSLYTKGIQAHGIQYFSIKASSITGGSVVSLPSGLLSFISSGRSLCSINLCDNHLGPNFARMLFDAMFDAACHISMLDLSENNIAGWLSKASGTFSSYSSGIGKSLQSLTVLNLRGNNLRKDDVNGLKYILARMPNLQCLDLSDNPIGDDGIRNLMAYLAEASERDFHLSDLKIENCNLSCNGVTQLLTSLTTLKKPLNCLSIADNDLGSQLAVALAGFLSKSCVRVLNVEDIGLGPSGFLKLREEISKDVKLVHINISKNRGGIETANFIRELALRAPDLAAVNAGYNFMPSESYVILCSALELSKGKLEQLDLTGNSGCYQPAHNCMLAEFQFRGRPIVILPSLPTVVVPHDDDP</sequence>
<organism evidence="1 2">
    <name type="scientific">Kingdonia uniflora</name>
    <dbReference type="NCBI Taxonomy" id="39325"/>
    <lineage>
        <taxon>Eukaryota</taxon>
        <taxon>Viridiplantae</taxon>
        <taxon>Streptophyta</taxon>
        <taxon>Embryophyta</taxon>
        <taxon>Tracheophyta</taxon>
        <taxon>Spermatophyta</taxon>
        <taxon>Magnoliopsida</taxon>
        <taxon>Ranunculales</taxon>
        <taxon>Circaeasteraceae</taxon>
        <taxon>Kingdonia</taxon>
    </lineage>
</organism>
<dbReference type="PROSITE" id="PS51450">
    <property type="entry name" value="LRR"/>
    <property type="match status" value="1"/>
</dbReference>
<dbReference type="OrthoDB" id="120976at2759"/>
<accession>A0A7J7LP58</accession>
<comment type="caution">
    <text evidence="1">The sequence shown here is derived from an EMBL/GenBank/DDBJ whole genome shotgun (WGS) entry which is preliminary data.</text>
</comment>
<dbReference type="EMBL" id="JACGCM010002131">
    <property type="protein sequence ID" value="KAF6144342.1"/>
    <property type="molecule type" value="Genomic_DNA"/>
</dbReference>
<dbReference type="PANTHER" id="PTHR47818">
    <property type="entry name" value="RNI-LIKE SUPERFAMILY PROTEIN"/>
    <property type="match status" value="1"/>
</dbReference>
<dbReference type="SMART" id="SM00368">
    <property type="entry name" value="LRR_RI"/>
    <property type="match status" value="3"/>
</dbReference>
<dbReference type="Pfam" id="PF13516">
    <property type="entry name" value="LRR_6"/>
    <property type="match status" value="1"/>
</dbReference>
<dbReference type="Proteomes" id="UP000541444">
    <property type="component" value="Unassembled WGS sequence"/>
</dbReference>
<proteinExistence type="predicted"/>
<dbReference type="Gene3D" id="3.80.10.10">
    <property type="entry name" value="Ribonuclease Inhibitor"/>
    <property type="match status" value="2"/>
</dbReference>